<accession>A0A5Q2TKM2</accession>
<evidence type="ECO:0000313" key="2">
    <source>
        <dbReference type="Proteomes" id="UP000339690"/>
    </source>
</evidence>
<dbReference type="NCBIfam" id="TIGR01509">
    <property type="entry name" value="HAD-SF-IA-v3"/>
    <property type="match status" value="1"/>
</dbReference>
<dbReference type="GO" id="GO:0016787">
    <property type="term" value="F:hydrolase activity"/>
    <property type="evidence" value="ECO:0007669"/>
    <property type="project" value="UniProtKB-KW"/>
</dbReference>
<name>A0A5Q2TKM2_9BACI</name>
<protein>
    <submittedName>
        <fullName evidence="1">HAD-IA family hydrolase</fullName>
    </submittedName>
</protein>
<dbReference type="InterPro" id="IPR036412">
    <property type="entry name" value="HAD-like_sf"/>
</dbReference>
<dbReference type="SUPFAM" id="SSF56784">
    <property type="entry name" value="HAD-like"/>
    <property type="match status" value="1"/>
</dbReference>
<dbReference type="EMBL" id="CP045915">
    <property type="protein sequence ID" value="QGH35504.1"/>
    <property type="molecule type" value="Genomic_DNA"/>
</dbReference>
<dbReference type="Gene3D" id="3.40.50.1000">
    <property type="entry name" value="HAD superfamily/HAD-like"/>
    <property type="match status" value="1"/>
</dbReference>
<keyword evidence="2" id="KW-1185">Reference proteome</keyword>
<dbReference type="KEGG" id="grc:GI584_16240"/>
<proteinExistence type="predicted"/>
<dbReference type="PANTHER" id="PTHR18901">
    <property type="entry name" value="2-DEOXYGLUCOSE-6-PHOSPHATE PHOSPHATASE 2"/>
    <property type="match status" value="1"/>
</dbReference>
<dbReference type="PANTHER" id="PTHR18901:SF38">
    <property type="entry name" value="PSEUDOURIDINE-5'-PHOSPHATASE"/>
    <property type="match status" value="1"/>
</dbReference>
<sequence>MVKVIIFDFDGLVFDTETYDLQAFQELYKKYNVDFPLGEWINSIGSSLRFAPYERLLVNFPEISRDKIRIERSNLYQELLEGKSPREGVVDYLERAKQLGIKIALASSSTRSWIEYHINKLGIISYFDYICTSDDVENVNPEPDLYQKVLSYFEISPKEAVVFEDSPNGSLASIRAEIPCVIVPNETTKLLKFDERVALRLNSKQDMTLDEVLEILSMNIPM</sequence>
<dbReference type="InterPro" id="IPR023214">
    <property type="entry name" value="HAD_sf"/>
</dbReference>
<reference evidence="1 2" key="1">
    <citation type="submission" date="2019-11" db="EMBL/GenBank/DDBJ databases">
        <title>Gracilibacillus salitolerans sp. nov., a moderate halophile isolated from a saline soil in northwest China.</title>
        <authorList>
            <person name="Gan L."/>
        </authorList>
    </citation>
    <scope>NUCLEOTIDE SEQUENCE [LARGE SCALE GENOMIC DNA]</scope>
    <source>
        <strain evidence="1 2">SCU50</strain>
    </source>
</reference>
<dbReference type="InterPro" id="IPR023198">
    <property type="entry name" value="PGP-like_dom2"/>
</dbReference>
<dbReference type="RefSeq" id="WP_153791859.1">
    <property type="nucleotide sequence ID" value="NZ_CP045915.1"/>
</dbReference>
<dbReference type="Gene3D" id="1.10.150.240">
    <property type="entry name" value="Putative phosphatase, domain 2"/>
    <property type="match status" value="1"/>
</dbReference>
<dbReference type="InterPro" id="IPR006439">
    <property type="entry name" value="HAD-SF_hydro_IA"/>
</dbReference>
<dbReference type="Proteomes" id="UP000339690">
    <property type="component" value="Chromosome"/>
</dbReference>
<dbReference type="AlphaFoldDB" id="A0A5Q2TKM2"/>
<dbReference type="InterPro" id="IPR041492">
    <property type="entry name" value="HAD_2"/>
</dbReference>
<keyword evidence="1" id="KW-0378">Hydrolase</keyword>
<gene>
    <name evidence="1" type="ORF">GI584_16240</name>
</gene>
<dbReference type="PRINTS" id="PR00413">
    <property type="entry name" value="HADHALOGNASE"/>
</dbReference>
<dbReference type="Pfam" id="PF13419">
    <property type="entry name" value="HAD_2"/>
    <property type="match status" value="1"/>
</dbReference>
<organism evidence="1 2">
    <name type="scientific">Gracilibacillus salitolerans</name>
    <dbReference type="NCBI Taxonomy" id="2663022"/>
    <lineage>
        <taxon>Bacteria</taxon>
        <taxon>Bacillati</taxon>
        <taxon>Bacillota</taxon>
        <taxon>Bacilli</taxon>
        <taxon>Bacillales</taxon>
        <taxon>Bacillaceae</taxon>
        <taxon>Gracilibacillus</taxon>
    </lineage>
</organism>
<evidence type="ECO:0000313" key="1">
    <source>
        <dbReference type="EMBL" id="QGH35504.1"/>
    </source>
</evidence>